<dbReference type="Pfam" id="PF13280">
    <property type="entry name" value="WYL"/>
    <property type="match status" value="1"/>
</dbReference>
<dbReference type="RefSeq" id="WP_060930444.1">
    <property type="nucleotide sequence ID" value="NZ_KQ959775.1"/>
</dbReference>
<dbReference type="PATRIC" id="fig|467210.3.peg.483"/>
<dbReference type="InterPro" id="IPR026881">
    <property type="entry name" value="WYL_dom"/>
</dbReference>
<evidence type="ECO:0000313" key="4">
    <source>
        <dbReference type="Proteomes" id="UP000070394"/>
    </source>
</evidence>
<dbReference type="AlphaFoldDB" id="A0A133ZYQ5"/>
<dbReference type="Proteomes" id="UP000070394">
    <property type="component" value="Unassembled WGS sequence"/>
</dbReference>
<dbReference type="OrthoDB" id="9772503at2"/>
<feature type="domain" description="WCX" evidence="2">
    <location>
        <begin position="254"/>
        <end position="323"/>
    </location>
</feature>
<protein>
    <submittedName>
        <fullName evidence="3">Uncharacterized protein</fullName>
    </submittedName>
</protein>
<dbReference type="InterPro" id="IPR057727">
    <property type="entry name" value="WCX_dom"/>
</dbReference>
<organism evidence="3 4">
    <name type="scientific">Lachnoanaerobaculum saburreum</name>
    <dbReference type="NCBI Taxonomy" id="467210"/>
    <lineage>
        <taxon>Bacteria</taxon>
        <taxon>Bacillati</taxon>
        <taxon>Bacillota</taxon>
        <taxon>Clostridia</taxon>
        <taxon>Lachnospirales</taxon>
        <taxon>Lachnospiraceae</taxon>
        <taxon>Lachnoanaerobaculum</taxon>
    </lineage>
</organism>
<dbReference type="EMBL" id="LSDA01000012">
    <property type="protein sequence ID" value="KXB60530.1"/>
    <property type="molecule type" value="Genomic_DNA"/>
</dbReference>
<dbReference type="Pfam" id="PF25583">
    <property type="entry name" value="WCX"/>
    <property type="match status" value="1"/>
</dbReference>
<dbReference type="STRING" id="467210.HMPREF1866_00489"/>
<evidence type="ECO:0000313" key="3">
    <source>
        <dbReference type="EMBL" id="KXB60530.1"/>
    </source>
</evidence>
<gene>
    <name evidence="3" type="ORF">HMPREF1866_00489</name>
</gene>
<comment type="caution">
    <text evidence="3">The sequence shown here is derived from an EMBL/GenBank/DDBJ whole genome shotgun (WGS) entry which is preliminary data.</text>
</comment>
<evidence type="ECO:0000259" key="1">
    <source>
        <dbReference type="Pfam" id="PF13280"/>
    </source>
</evidence>
<sequence length="329" mass="38939">MARGSNQKFKFTYLMKIMAEKTDDEHSLTMAQILDELGRYGVSAERKSIYEDFKDMGEFGIEILKEQKGRETFYHRAGREFELAEVKLLIDAVQSAKFITQKKSKILIAKVKNFVSEHQAKQLQRQIFINDRVKTMNESVYYNVDDIHTAINKNKKIKFKYYKWDIDKKLVARHGGSFFTVSPWALLWDDENYYMVAFDDWDHKIKHYRVDKMMNICICEEERAGKEEFKNFDMAKYSKATFGMYHGDKKKVCIRFANHMCGVFIDRFGKDILFMKVDEDYSELVADINVSLQFFGWIFSLGKDVTVISPKEVVDEIKEYTKEFLKKYE</sequence>
<dbReference type="PANTHER" id="PTHR34580:SF1">
    <property type="entry name" value="PROTEIN PAFC"/>
    <property type="match status" value="1"/>
</dbReference>
<dbReference type="InterPro" id="IPR036390">
    <property type="entry name" value="WH_DNA-bd_sf"/>
</dbReference>
<proteinExistence type="predicted"/>
<reference evidence="4" key="1">
    <citation type="submission" date="2016-01" db="EMBL/GenBank/DDBJ databases">
        <authorList>
            <person name="Mitreva M."/>
            <person name="Pepin K.H."/>
            <person name="Mihindukulasuriya K.A."/>
            <person name="Fulton R."/>
            <person name="Fronick C."/>
            <person name="O'Laughlin M."/>
            <person name="Miner T."/>
            <person name="Herter B."/>
            <person name="Rosa B.A."/>
            <person name="Cordes M."/>
            <person name="Tomlinson C."/>
            <person name="Wollam A."/>
            <person name="Palsikar V.B."/>
            <person name="Mardis E.R."/>
            <person name="Wilson R.K."/>
        </authorList>
    </citation>
    <scope>NUCLEOTIDE SEQUENCE [LARGE SCALE GENOMIC DNA]</scope>
    <source>
        <strain evidence="4">DNF00896</strain>
    </source>
</reference>
<dbReference type="SUPFAM" id="SSF46785">
    <property type="entry name" value="Winged helix' DNA-binding domain"/>
    <property type="match status" value="1"/>
</dbReference>
<evidence type="ECO:0000259" key="2">
    <source>
        <dbReference type="Pfam" id="PF25583"/>
    </source>
</evidence>
<dbReference type="PANTHER" id="PTHR34580">
    <property type="match status" value="1"/>
</dbReference>
<accession>A0A133ZYQ5</accession>
<dbReference type="InterPro" id="IPR051534">
    <property type="entry name" value="CBASS_pafABC_assoc_protein"/>
</dbReference>
<dbReference type="PROSITE" id="PS52050">
    <property type="entry name" value="WYL"/>
    <property type="match status" value="1"/>
</dbReference>
<name>A0A133ZYQ5_9FIRM</name>
<feature type="domain" description="WYL" evidence="1">
    <location>
        <begin position="144"/>
        <end position="216"/>
    </location>
</feature>
<keyword evidence="4" id="KW-1185">Reference proteome</keyword>